<dbReference type="EMBL" id="FO203522">
    <property type="protein sequence ID" value="CCO24844.1"/>
    <property type="molecule type" value="Genomic_DNA"/>
</dbReference>
<keyword evidence="2" id="KW-0378">Hydrolase</keyword>
<sequence>MAISKKFLKSKPVCKVRFEVPKDQVENGDAIYLVGDFNDWDENSIPMKKLKSGNFTVTLDLEVGRDYQFRYLAGSDSWFNDNDPDRTEMTHYGDAENSVVSV</sequence>
<dbReference type="HOGENOM" id="CLU_158008_1_0_7"/>
<dbReference type="PATRIC" id="fig|1121451.3.peg.2789"/>
<dbReference type="Pfam" id="PF16561">
    <property type="entry name" value="AMPK1_CBM"/>
    <property type="match status" value="1"/>
</dbReference>
<dbReference type="GO" id="GO:0016787">
    <property type="term" value="F:hydrolase activity"/>
    <property type="evidence" value="ECO:0007669"/>
    <property type="project" value="UniProtKB-KW"/>
</dbReference>
<feature type="domain" description="AMP-activated protein kinase glycogen-binding" evidence="1">
    <location>
        <begin position="26"/>
        <end position="86"/>
    </location>
</feature>
<dbReference type="InterPro" id="IPR014756">
    <property type="entry name" value="Ig_E-set"/>
</dbReference>
<dbReference type="eggNOG" id="COG0296">
    <property type="taxonomic scope" value="Bacteria"/>
</dbReference>
<gene>
    <name evidence="2" type="ORF">DESAM_22577</name>
</gene>
<dbReference type="OrthoDB" id="9811945at2"/>
<dbReference type="RefSeq" id="WP_015337442.1">
    <property type="nucleotide sequence ID" value="NC_020055.1"/>
</dbReference>
<dbReference type="STRING" id="1121451.DESAM_22577"/>
<dbReference type="AlphaFoldDB" id="L0RDL9"/>
<dbReference type="InterPro" id="IPR013783">
    <property type="entry name" value="Ig-like_fold"/>
</dbReference>
<dbReference type="KEGG" id="dhy:DESAM_22577"/>
<evidence type="ECO:0000313" key="2">
    <source>
        <dbReference type="EMBL" id="CCO24844.1"/>
    </source>
</evidence>
<evidence type="ECO:0000259" key="1">
    <source>
        <dbReference type="Pfam" id="PF16561"/>
    </source>
</evidence>
<dbReference type="Gene3D" id="2.60.40.10">
    <property type="entry name" value="Immunoglobulins"/>
    <property type="match status" value="1"/>
</dbReference>
<evidence type="ECO:0000313" key="3">
    <source>
        <dbReference type="Proteomes" id="UP000010808"/>
    </source>
</evidence>
<keyword evidence="3" id="KW-1185">Reference proteome</keyword>
<protein>
    <submittedName>
        <fullName evidence="2">Glycoside hydrolase family 13 domain protein</fullName>
    </submittedName>
</protein>
<organism evidence="2 3">
    <name type="scientific">Maridesulfovibrio hydrothermalis AM13 = DSM 14728</name>
    <dbReference type="NCBI Taxonomy" id="1121451"/>
    <lineage>
        <taxon>Bacteria</taxon>
        <taxon>Pseudomonadati</taxon>
        <taxon>Thermodesulfobacteriota</taxon>
        <taxon>Desulfovibrionia</taxon>
        <taxon>Desulfovibrionales</taxon>
        <taxon>Desulfovibrionaceae</taxon>
        <taxon>Maridesulfovibrio</taxon>
    </lineage>
</organism>
<dbReference type="InterPro" id="IPR032640">
    <property type="entry name" value="AMPK1_CBM"/>
</dbReference>
<dbReference type="CDD" id="cd07184">
    <property type="entry name" value="E_set_Isoamylase_like_N"/>
    <property type="match status" value="1"/>
</dbReference>
<dbReference type="SUPFAM" id="SSF81296">
    <property type="entry name" value="E set domains"/>
    <property type="match status" value="1"/>
</dbReference>
<proteinExistence type="predicted"/>
<reference evidence="2 3" key="1">
    <citation type="submission" date="2012-10" db="EMBL/GenBank/DDBJ databases">
        <authorList>
            <person name="Genoscope - CEA"/>
        </authorList>
    </citation>
    <scope>NUCLEOTIDE SEQUENCE [LARGE SCALE GENOMIC DNA]</scope>
    <source>
        <strain evidence="3">AM13 / DSM 14728</strain>
    </source>
</reference>
<name>L0RDL9_9BACT</name>
<accession>L0RDL9</accession>
<dbReference type="Proteomes" id="UP000010808">
    <property type="component" value="Chromosome"/>
</dbReference>